<dbReference type="EMBL" id="FSRA01000002">
    <property type="protein sequence ID" value="SIO52319.1"/>
    <property type="molecule type" value="Genomic_DNA"/>
</dbReference>
<dbReference type="InterPro" id="IPR005625">
    <property type="entry name" value="PepSY-ass_TM"/>
</dbReference>
<keyword evidence="1" id="KW-0812">Transmembrane</keyword>
<keyword evidence="1" id="KW-1133">Transmembrane helix</keyword>
<gene>
    <name evidence="2" type="ORF">SAMN04488055_5209</name>
</gene>
<feature type="transmembrane region" description="Helical" evidence="1">
    <location>
        <begin position="16"/>
        <end position="38"/>
    </location>
</feature>
<keyword evidence="3" id="KW-1185">Reference proteome</keyword>
<name>A0A1N6K6V6_9BACT</name>
<sequence length="392" mass="45231">MKKKQRFKNIVRKIHLWLGLSSGLVVFIVALTGALYIFEEEGRALFQHRYYHIPESNVNHPRLPVDQMQATVTARYPKEKITSIRFQETKDAAFIFFMEKRFVSVDPTTAQIIGVRNKNADFFTVVLKIHMELYMGEVGKEIIRWNVLIFFLMCVSGLILWFPKQLRFFKQAVRINFKTKNYKRLNWDLHSVLGFYALIILLVISLTGMFWVFDTVKEAAAKIAGGTTEYNAKRKPIKPETTGHFTLQDAYAMASQDFPGAKETFITPFNDKDATIRITMRYPYSIIRKQNTLYYSANSGKLVFSELYKNYTGYAAVARSNFDFHTGRIRALGIGSKIVYFIVALIAASLPITGFIVWWGRRHKKKIPAPAKRRITKPVMVTKDFMEAPSPN</sequence>
<protein>
    <submittedName>
        <fullName evidence="2">Uncharacterized iron-regulated membrane protein</fullName>
    </submittedName>
</protein>
<dbReference type="Proteomes" id="UP000185003">
    <property type="component" value="Unassembled WGS sequence"/>
</dbReference>
<dbReference type="OrthoDB" id="111691at2"/>
<feature type="transmembrane region" description="Helical" evidence="1">
    <location>
        <begin position="338"/>
        <end position="359"/>
    </location>
</feature>
<dbReference type="RefSeq" id="WP_074242461.1">
    <property type="nucleotide sequence ID" value="NZ_FSRA01000002.1"/>
</dbReference>
<proteinExistence type="predicted"/>
<dbReference type="PANTHER" id="PTHR34219">
    <property type="entry name" value="IRON-REGULATED INNER MEMBRANE PROTEIN-RELATED"/>
    <property type="match status" value="1"/>
</dbReference>
<feature type="transmembrane region" description="Helical" evidence="1">
    <location>
        <begin position="193"/>
        <end position="213"/>
    </location>
</feature>
<feature type="transmembrane region" description="Helical" evidence="1">
    <location>
        <begin position="142"/>
        <end position="162"/>
    </location>
</feature>
<reference evidence="3" key="1">
    <citation type="submission" date="2016-11" db="EMBL/GenBank/DDBJ databases">
        <authorList>
            <person name="Varghese N."/>
            <person name="Submissions S."/>
        </authorList>
    </citation>
    <scope>NUCLEOTIDE SEQUENCE [LARGE SCALE GENOMIC DNA]</scope>
    <source>
        <strain evidence="3">DSM 24787</strain>
    </source>
</reference>
<accession>A0A1N6K6V6</accession>
<evidence type="ECO:0000313" key="3">
    <source>
        <dbReference type="Proteomes" id="UP000185003"/>
    </source>
</evidence>
<evidence type="ECO:0000256" key="1">
    <source>
        <dbReference type="SAM" id="Phobius"/>
    </source>
</evidence>
<evidence type="ECO:0000313" key="2">
    <source>
        <dbReference type="EMBL" id="SIO52319.1"/>
    </source>
</evidence>
<organism evidence="2 3">
    <name type="scientific">Chitinophaga niabensis</name>
    <dbReference type="NCBI Taxonomy" id="536979"/>
    <lineage>
        <taxon>Bacteria</taxon>
        <taxon>Pseudomonadati</taxon>
        <taxon>Bacteroidota</taxon>
        <taxon>Chitinophagia</taxon>
        <taxon>Chitinophagales</taxon>
        <taxon>Chitinophagaceae</taxon>
        <taxon>Chitinophaga</taxon>
    </lineage>
</organism>
<dbReference type="AlphaFoldDB" id="A0A1N6K6V6"/>
<keyword evidence="1" id="KW-0472">Membrane</keyword>
<dbReference type="STRING" id="536979.SAMN04488055_5209"/>
<dbReference type="Pfam" id="PF03929">
    <property type="entry name" value="PepSY_TM"/>
    <property type="match status" value="1"/>
</dbReference>